<name>A0ABT8VKR3_9BACL</name>
<dbReference type="Proteomes" id="UP001168883">
    <property type="component" value="Unassembled WGS sequence"/>
</dbReference>
<dbReference type="EMBL" id="JAUMKJ010000068">
    <property type="protein sequence ID" value="MDO3681545.1"/>
    <property type="molecule type" value="Genomic_DNA"/>
</dbReference>
<proteinExistence type="predicted"/>
<evidence type="ECO:0000313" key="1">
    <source>
        <dbReference type="EMBL" id="MDO3681545.1"/>
    </source>
</evidence>
<protein>
    <submittedName>
        <fullName evidence="1">Uncharacterized protein</fullName>
    </submittedName>
</protein>
<sequence>MLQGASFSGVSELKAACTTMAPETTATKAAETAEAAEAAETIKTTEAAETETGEEA</sequence>
<dbReference type="RefSeq" id="WP_302881274.1">
    <property type="nucleotide sequence ID" value="NZ_JARLKN010000033.1"/>
</dbReference>
<comment type="caution">
    <text evidence="1">The sequence shown here is derived from an EMBL/GenBank/DDBJ whole genome shotgun (WGS) entry which is preliminary data.</text>
</comment>
<evidence type="ECO:0000313" key="2">
    <source>
        <dbReference type="Proteomes" id="UP001168883"/>
    </source>
</evidence>
<reference evidence="1" key="1">
    <citation type="submission" date="2023-07" db="EMBL/GenBank/DDBJ databases">
        <authorList>
            <person name="Aktuganov G."/>
            <person name="Boyko T."/>
            <person name="Delegan Y."/>
            <person name="Galimzianova N."/>
            <person name="Gilvanova E."/>
            <person name="Korobov V."/>
            <person name="Kuzmina L."/>
            <person name="Melentiev A."/>
            <person name="Milman P."/>
            <person name="Ryabova A."/>
            <person name="Stupak E."/>
            <person name="Yasakov T."/>
            <person name="Zharikova N."/>
            <person name="Zhurenko E."/>
        </authorList>
    </citation>
    <scope>NUCLEOTIDE SEQUENCE</scope>
    <source>
        <strain evidence="1">IB-739</strain>
    </source>
</reference>
<gene>
    <name evidence="1" type="ORF">Q3C12_31620</name>
</gene>
<keyword evidence="2" id="KW-1185">Reference proteome</keyword>
<accession>A0ABT8VKR3</accession>
<organism evidence="1 2">
    <name type="scientific">Paenibacillus ehimensis</name>
    <dbReference type="NCBI Taxonomy" id="79264"/>
    <lineage>
        <taxon>Bacteria</taxon>
        <taxon>Bacillati</taxon>
        <taxon>Bacillota</taxon>
        <taxon>Bacilli</taxon>
        <taxon>Bacillales</taxon>
        <taxon>Paenibacillaceae</taxon>
        <taxon>Paenibacillus</taxon>
    </lineage>
</organism>